<evidence type="ECO:0000313" key="2">
    <source>
        <dbReference type="EMBL" id="OXI42241.1"/>
    </source>
</evidence>
<evidence type="ECO:0000313" key="3">
    <source>
        <dbReference type="Proteomes" id="UP000214600"/>
    </source>
</evidence>
<feature type="transmembrane region" description="Helical" evidence="1">
    <location>
        <begin position="106"/>
        <end position="125"/>
    </location>
</feature>
<dbReference type="Proteomes" id="UP000214600">
    <property type="component" value="Unassembled WGS sequence"/>
</dbReference>
<keyword evidence="1" id="KW-0472">Membrane</keyword>
<protein>
    <submittedName>
        <fullName evidence="2">Uncharacterized protein</fullName>
    </submittedName>
</protein>
<proteinExistence type="predicted"/>
<keyword evidence="1" id="KW-0812">Transmembrane</keyword>
<keyword evidence="1" id="KW-1133">Transmembrane helix</keyword>
<comment type="caution">
    <text evidence="2">The sequence shown here is derived from an EMBL/GenBank/DDBJ whole genome shotgun (WGS) entry which is preliminary data.</text>
</comment>
<name>A0A228IIL6_9BURK</name>
<evidence type="ECO:0000256" key="1">
    <source>
        <dbReference type="SAM" id="Phobius"/>
    </source>
</evidence>
<dbReference type="AlphaFoldDB" id="A0A228IIL6"/>
<accession>A0A228IIL6</accession>
<dbReference type="EMBL" id="NKFA01000008">
    <property type="protein sequence ID" value="OXI42241.1"/>
    <property type="molecule type" value="Genomic_DNA"/>
</dbReference>
<organism evidence="2 3">
    <name type="scientific">Burkholderia aenigmatica</name>
    <dbReference type="NCBI Taxonomy" id="2015348"/>
    <lineage>
        <taxon>Bacteria</taxon>
        <taxon>Pseudomonadati</taxon>
        <taxon>Pseudomonadota</taxon>
        <taxon>Betaproteobacteria</taxon>
        <taxon>Burkholderiales</taxon>
        <taxon>Burkholderiaceae</taxon>
        <taxon>Burkholderia</taxon>
        <taxon>Burkholderia cepacia complex</taxon>
    </lineage>
</organism>
<reference evidence="2 3" key="2">
    <citation type="submission" date="2017-08" db="EMBL/GenBank/DDBJ databases">
        <title>WGS of novel Burkholderia cepaca complex species.</title>
        <authorList>
            <person name="Lipuma J."/>
            <person name="Spilker T."/>
        </authorList>
    </citation>
    <scope>NUCLEOTIDE SEQUENCE [LARGE SCALE GENOMIC DNA]</scope>
    <source>
        <strain evidence="2 3">AU17325</strain>
    </source>
</reference>
<gene>
    <name evidence="2" type="ORF">CFB84_23710</name>
</gene>
<feature type="transmembrane region" description="Helical" evidence="1">
    <location>
        <begin position="62"/>
        <end position="94"/>
    </location>
</feature>
<reference evidence="3" key="1">
    <citation type="submission" date="2017-06" db="EMBL/GenBank/DDBJ databases">
        <authorList>
            <person name="LiPuma J."/>
            <person name="Spilker T."/>
        </authorList>
    </citation>
    <scope>NUCLEOTIDE SEQUENCE [LARGE SCALE GENOMIC DNA]</scope>
    <source>
        <strain evidence="3">AU17325</strain>
    </source>
</reference>
<feature type="transmembrane region" description="Helical" evidence="1">
    <location>
        <begin position="35"/>
        <end position="55"/>
    </location>
</feature>
<sequence>MTTDHRDTEPLSTRVDEVVSERAGPPAGTPRLPAVLLWVSGFPLWGLLAAAVICVSRIDRDLSVIVFMGALIFLSEVGIALYAVVAVVLLAYAVSRKPWRAPRFAWAFWLQVLLLVLAIALIATFKIDDYQRHHPDPREAARGQQINDDNARMTAALRTDDAVAFRQAFADCADDCDRATWVSEAVRKTAPRSLAVTLEGVRHASEVRLGGSELQTFCKDGVAYVMPPDIALRVGFRNVPAITAQFLPLWGPDERSAALQGAVMSGSIALMNQLVALGVDPQHLQGDSRFESLYASAAAGAAIASVDWLANAGVTLHAAEDVDEVWAWFAEWTDANLPEIARKGAEAWLVASAKIPMDGAAAQNRIAPLERAVYVGTPVLVQVLLQHGYRVADLAPEYRARFDAMQDPIHHPHKPVPDSVCDDDAN</sequence>